<dbReference type="GO" id="GO:0008270">
    <property type="term" value="F:zinc ion binding"/>
    <property type="evidence" value="ECO:0007669"/>
    <property type="project" value="UniProtKB-KW"/>
</dbReference>
<dbReference type="InterPro" id="IPR019786">
    <property type="entry name" value="Zinc_finger_PHD-type_CS"/>
</dbReference>
<dbReference type="eggNOG" id="KOG1632">
    <property type="taxonomic scope" value="Eukaryota"/>
</dbReference>
<evidence type="ECO:0000256" key="6">
    <source>
        <dbReference type="PROSITE-ProRule" id="PRU00146"/>
    </source>
</evidence>
<dbReference type="PANTHER" id="PTHR46174:SF1">
    <property type="entry name" value="CXXC-TYPE ZINC FINGER PROTEIN 1"/>
    <property type="match status" value="1"/>
</dbReference>
<keyword evidence="5" id="KW-0539">Nucleus</keyword>
<sequence>MAGGAATSAGVSQGSGSNGDDATAISPYETNPDNIPQDDPFLKQSPHYGRYAPRDDDFKPRYDHWWQSDPDAISHWENIVKENLSPENSLNLQEGRQAYSVGSVIIRVDKDDVVDTTAERYSCANANELSAARKAEDALKALDITVPVIHFCGTVDGNNVTVESRIPGVSLEVAWRYLSTEQINKFKQECRQILEHMASIDPAPDSPSYVCSGLNSQLPPEIQEMEKDVLFQEKMEDEILCLVHNNMTPSNIIVNDDRVVGIIGWRHSGYFGFRRANTIHRRFRMPTWSSLEAAGGNVEAWADIYENLLNAKVGSKLEASQDTPGPQVKTEPSLVTLDKVPESDEIDNKSISSQIDGVNTPGEHPTPKKIADLKHGRGSRASSSDRSSPANSVKAASGRKSTPGGAKKGTAKKSTAKKRKITEEDTESVDGHQSNTPSSRTSKTPGVKKQGSASVAGSPAPESRTKRKKGAKKRKAPKKAAAKEEEHEEEEEEEASTDENELFCICRKPDNHTWMIACDGECDDWFHGKCVNIDPKDADLIDKYICPNCKEKGKGCTTWKPMCRVPSCRKPARFNNNILSKYCSDEHGREFMRLKTQHLKMSPAPENKMEDLGSRGGILTAGDLKAVIMDVSSAAEFRKLGERIVSLPPDDPETDTKEKDKKKLGLDFAPDDLTYSPDEASKIEELRKRRDELLHRRGMLNARNTFVNLVRQRSKSVLEKLKQAEPKGGWKDICGFDSRLAWSDEEFDEWRLSEVGAKTLEDGTPEALASSYPDTTDIDGDTVMNGVKAEEDDISSLSRGICTKKRCERHKQWVKVQQQEILFEEDTVNQDLAKCEKEAQNVVERAVLRMWAEKENAQNGCAPSSNTVAYPVFDNFNHVCGLDSRQQKMSIDSLLQGSHKKTRKQLLACVEYGVKTILARKQQVVPWISPLLHLTWGNMRIGCHRPDPASIDKHHG</sequence>
<evidence type="ECO:0000259" key="8">
    <source>
        <dbReference type="PROSITE" id="PS50016"/>
    </source>
</evidence>
<evidence type="ECO:0000313" key="9">
    <source>
        <dbReference type="EMBL" id="OOO10194.1"/>
    </source>
</evidence>
<evidence type="ECO:0000256" key="2">
    <source>
        <dbReference type="ARBA" id="ARBA00022723"/>
    </source>
</evidence>
<evidence type="ECO:0000256" key="4">
    <source>
        <dbReference type="ARBA" id="ARBA00022833"/>
    </source>
</evidence>
<dbReference type="InterPro" id="IPR019787">
    <property type="entry name" value="Znf_PHD-finger"/>
</dbReference>
<proteinExistence type="predicted"/>
<dbReference type="InterPro" id="IPR013083">
    <property type="entry name" value="Znf_RING/FYVE/PHD"/>
</dbReference>
<feature type="compositionally biased region" description="Low complexity" evidence="7">
    <location>
        <begin position="379"/>
        <end position="392"/>
    </location>
</feature>
<feature type="compositionally biased region" description="Polar residues" evidence="7">
    <location>
        <begin position="9"/>
        <end position="20"/>
    </location>
</feature>
<feature type="region of interest" description="Disordered" evidence="7">
    <location>
        <begin position="316"/>
        <end position="494"/>
    </location>
</feature>
<dbReference type="VEuPathDB" id="FungiDB:AO090003001570"/>
<dbReference type="SUPFAM" id="SSF57903">
    <property type="entry name" value="FYVE/PHD zinc finger"/>
    <property type="match status" value="1"/>
</dbReference>
<dbReference type="OrthoDB" id="436852at2759"/>
<dbReference type="Gene3D" id="3.90.1200.10">
    <property type="match status" value="1"/>
</dbReference>
<feature type="compositionally biased region" description="Polar residues" evidence="7">
    <location>
        <begin position="431"/>
        <end position="444"/>
    </location>
</feature>
<dbReference type="InterPro" id="IPR011009">
    <property type="entry name" value="Kinase-like_dom_sf"/>
</dbReference>
<dbReference type="Proteomes" id="UP000190312">
    <property type="component" value="Unassembled WGS sequence"/>
</dbReference>
<evidence type="ECO:0000256" key="5">
    <source>
        <dbReference type="ARBA" id="ARBA00023242"/>
    </source>
</evidence>
<feature type="region of interest" description="Disordered" evidence="7">
    <location>
        <begin position="1"/>
        <end position="55"/>
    </location>
</feature>
<dbReference type="AlphaFoldDB" id="A0A1S9DML7"/>
<evidence type="ECO:0000256" key="1">
    <source>
        <dbReference type="ARBA" id="ARBA00004123"/>
    </source>
</evidence>
<evidence type="ECO:0000256" key="3">
    <source>
        <dbReference type="ARBA" id="ARBA00022771"/>
    </source>
</evidence>
<dbReference type="PANTHER" id="PTHR46174">
    <property type="entry name" value="CXXC-TYPE ZINC FINGER PROTEIN 1"/>
    <property type="match status" value="1"/>
</dbReference>
<evidence type="ECO:0000313" key="10">
    <source>
        <dbReference type="Proteomes" id="UP000190312"/>
    </source>
</evidence>
<dbReference type="Gene3D" id="3.30.40.10">
    <property type="entry name" value="Zinc/RING finger domain, C3HC4 (zinc finger)"/>
    <property type="match status" value="1"/>
</dbReference>
<keyword evidence="4" id="KW-0862">Zinc</keyword>
<organism evidence="9 10">
    <name type="scientific">Aspergillus oryzae</name>
    <name type="common">Yellow koji mold</name>
    <dbReference type="NCBI Taxonomy" id="5062"/>
    <lineage>
        <taxon>Eukaryota</taxon>
        <taxon>Fungi</taxon>
        <taxon>Dikarya</taxon>
        <taxon>Ascomycota</taxon>
        <taxon>Pezizomycotina</taxon>
        <taxon>Eurotiomycetes</taxon>
        <taxon>Eurotiomycetidae</taxon>
        <taxon>Eurotiales</taxon>
        <taxon>Aspergillaceae</taxon>
        <taxon>Aspergillus</taxon>
        <taxon>Aspergillus subgen. Circumdati</taxon>
    </lineage>
</organism>
<dbReference type="Pfam" id="PF00628">
    <property type="entry name" value="PHD"/>
    <property type="match status" value="1"/>
</dbReference>
<keyword evidence="3 6" id="KW-0863">Zinc-finger</keyword>
<feature type="domain" description="PHD-type" evidence="8">
    <location>
        <begin position="501"/>
        <end position="552"/>
    </location>
</feature>
<accession>A0A1S9DML7</accession>
<gene>
    <name evidence="9" type="ORF">OAory_01060020</name>
</gene>
<dbReference type="InterPro" id="IPR001965">
    <property type="entry name" value="Znf_PHD"/>
</dbReference>
<dbReference type="PROSITE" id="PS50016">
    <property type="entry name" value="ZF_PHD_2"/>
    <property type="match status" value="1"/>
</dbReference>
<comment type="subcellular location">
    <subcellularLocation>
        <location evidence="1">Nucleus</location>
    </subcellularLocation>
</comment>
<dbReference type="SUPFAM" id="SSF56112">
    <property type="entry name" value="Protein kinase-like (PK-like)"/>
    <property type="match status" value="1"/>
</dbReference>
<protein>
    <submittedName>
        <fullName evidence="9">Zinc finger, PHD-finger</fullName>
    </submittedName>
</protein>
<feature type="compositionally biased region" description="Basic residues" evidence="7">
    <location>
        <begin position="409"/>
        <end position="420"/>
    </location>
</feature>
<dbReference type="InterPro" id="IPR037869">
    <property type="entry name" value="Spp1/CFP1"/>
</dbReference>
<evidence type="ECO:0000256" key="7">
    <source>
        <dbReference type="SAM" id="MobiDB-lite"/>
    </source>
</evidence>
<dbReference type="PROSITE" id="PS01359">
    <property type="entry name" value="ZF_PHD_1"/>
    <property type="match status" value="1"/>
</dbReference>
<dbReference type="SMART" id="SM00249">
    <property type="entry name" value="PHD"/>
    <property type="match status" value="1"/>
</dbReference>
<feature type="compositionally biased region" description="Basic and acidic residues" evidence="7">
    <location>
        <begin position="365"/>
        <end position="375"/>
    </location>
</feature>
<feature type="compositionally biased region" description="Basic and acidic residues" evidence="7">
    <location>
        <begin position="339"/>
        <end position="348"/>
    </location>
</feature>
<feature type="compositionally biased region" description="Basic residues" evidence="7">
    <location>
        <begin position="465"/>
        <end position="480"/>
    </location>
</feature>
<name>A0A1S9DML7_ASPOZ</name>
<comment type="caution">
    <text evidence="9">The sequence shown here is derived from an EMBL/GenBank/DDBJ whole genome shotgun (WGS) entry which is preliminary data.</text>
</comment>
<keyword evidence="2" id="KW-0479">Metal-binding</keyword>
<reference evidence="9 10" key="1">
    <citation type="submission" date="2016-10" db="EMBL/GenBank/DDBJ databases">
        <title>Genome sequencing of Aspergillus oryzae BCC7051.</title>
        <authorList>
            <person name="Thammarongtham C."/>
            <person name="Vorapreeda T."/>
            <person name="Nookaew I."/>
            <person name="Srisuk T."/>
            <person name="Land M."/>
            <person name="Jeennor S."/>
            <person name="Laoteng K."/>
        </authorList>
    </citation>
    <scope>NUCLEOTIDE SEQUENCE [LARGE SCALE GENOMIC DNA]</scope>
    <source>
        <strain evidence="9 10">BCC7051</strain>
    </source>
</reference>
<dbReference type="InterPro" id="IPR011011">
    <property type="entry name" value="Znf_FYVE_PHD"/>
</dbReference>
<dbReference type="EMBL" id="MKZY01000004">
    <property type="protein sequence ID" value="OOO10194.1"/>
    <property type="molecule type" value="Genomic_DNA"/>
</dbReference>
<dbReference type="GO" id="GO:0048188">
    <property type="term" value="C:Set1C/COMPASS complex"/>
    <property type="evidence" value="ECO:0007669"/>
    <property type="project" value="InterPro"/>
</dbReference>
<dbReference type="GO" id="GO:0045893">
    <property type="term" value="P:positive regulation of DNA-templated transcription"/>
    <property type="evidence" value="ECO:0007669"/>
    <property type="project" value="TreeGrafter"/>
</dbReference>